<keyword evidence="4" id="KW-1185">Reference proteome</keyword>
<evidence type="ECO:0000256" key="2">
    <source>
        <dbReference type="PROSITE-ProRule" id="PRU01282"/>
    </source>
</evidence>
<dbReference type="eggNOG" id="COG1393">
    <property type="taxonomic scope" value="Bacteria"/>
</dbReference>
<dbReference type="Gene3D" id="3.40.30.10">
    <property type="entry name" value="Glutaredoxin"/>
    <property type="match status" value="1"/>
</dbReference>
<dbReference type="InterPro" id="IPR006504">
    <property type="entry name" value="Tscrpt_reg_Spx/MgsR"/>
</dbReference>
<dbReference type="PROSITE" id="PS51353">
    <property type="entry name" value="ARSC"/>
    <property type="match status" value="1"/>
</dbReference>
<dbReference type="EMBL" id="AHTH01000065">
    <property type="protein sequence ID" value="EHR39281.1"/>
    <property type="molecule type" value="Genomic_DNA"/>
</dbReference>
<dbReference type="InterPro" id="IPR006660">
    <property type="entry name" value="Arsenate_reductase-like"/>
</dbReference>
<comment type="caution">
    <text evidence="3">The sequence shown here is derived from an EMBL/GenBank/DDBJ whole genome shotgun (WGS) entry which is preliminary data.</text>
</comment>
<dbReference type="PATRIC" id="fig|1129374.4.peg.3505"/>
<comment type="similarity">
    <text evidence="1 2">Belongs to the ArsC family.</text>
</comment>
<evidence type="ECO:0000313" key="3">
    <source>
        <dbReference type="EMBL" id="EHR39281.1"/>
    </source>
</evidence>
<dbReference type="Proteomes" id="UP000012046">
    <property type="component" value="Unassembled WGS sequence"/>
</dbReference>
<dbReference type="STRING" id="1129374.AJE_17740"/>
<dbReference type="RefSeq" id="WP_008952013.1">
    <property type="nucleotide sequence ID" value="NZ_AHTH01000065.1"/>
</dbReference>
<name>H3ZJI0_9ALTE</name>
<protein>
    <submittedName>
        <fullName evidence="3">Putative reductase</fullName>
    </submittedName>
</protein>
<dbReference type="PANTHER" id="PTHR30041:SF8">
    <property type="entry name" value="PROTEIN YFFB"/>
    <property type="match status" value="1"/>
</dbReference>
<accession>H3ZJI0</accession>
<dbReference type="AlphaFoldDB" id="H3ZJI0"/>
<reference evidence="3 4" key="1">
    <citation type="journal article" date="2012" name="J. Bacteriol.">
        <title>Genome Sequence of Extracellular-Protease-Producing Alishewanella jeotgali Isolated from Traditional Korean Fermented Seafood.</title>
        <authorList>
            <person name="Jung J."/>
            <person name="Chun J."/>
            <person name="Park W."/>
        </authorList>
    </citation>
    <scope>NUCLEOTIDE SEQUENCE [LARGE SCALE GENOMIC DNA]</scope>
    <source>
        <strain evidence="3 4">KCTC 22429</strain>
    </source>
</reference>
<evidence type="ECO:0000256" key="1">
    <source>
        <dbReference type="ARBA" id="ARBA00007198"/>
    </source>
</evidence>
<dbReference type="SUPFAM" id="SSF52833">
    <property type="entry name" value="Thioredoxin-like"/>
    <property type="match status" value="1"/>
</dbReference>
<dbReference type="Pfam" id="PF03960">
    <property type="entry name" value="ArsC"/>
    <property type="match status" value="1"/>
</dbReference>
<proteinExistence type="inferred from homology"/>
<gene>
    <name evidence="3" type="ORF">AJE_17740</name>
</gene>
<dbReference type="PANTHER" id="PTHR30041">
    <property type="entry name" value="ARSENATE REDUCTASE"/>
    <property type="match status" value="1"/>
</dbReference>
<dbReference type="NCBIfam" id="TIGR01617">
    <property type="entry name" value="arsC_related"/>
    <property type="match status" value="1"/>
</dbReference>
<evidence type="ECO:0000313" key="4">
    <source>
        <dbReference type="Proteomes" id="UP000012046"/>
    </source>
</evidence>
<dbReference type="NCBIfam" id="NF008107">
    <property type="entry name" value="PRK10853.1"/>
    <property type="match status" value="1"/>
</dbReference>
<organism evidence="3 4">
    <name type="scientific">Alishewanella jeotgali KCTC 22429</name>
    <dbReference type="NCBI Taxonomy" id="1129374"/>
    <lineage>
        <taxon>Bacteria</taxon>
        <taxon>Pseudomonadati</taxon>
        <taxon>Pseudomonadota</taxon>
        <taxon>Gammaproteobacteria</taxon>
        <taxon>Alteromonadales</taxon>
        <taxon>Alteromonadaceae</taxon>
        <taxon>Alishewanella</taxon>
    </lineage>
</organism>
<dbReference type="CDD" id="cd03035">
    <property type="entry name" value="ArsC_Yffb"/>
    <property type="match status" value="1"/>
</dbReference>
<sequence>MMTLYGIKNCDTVKKARRFLEQRSQPYQFHDYRQDGLSAELLEQFAAQLGWQSLLNTRGTTWRALDDADKAELDEQKALRLMLAQPALIKRPLLVAGERYLLGFSEQSYQDFTN</sequence>
<dbReference type="InterPro" id="IPR036249">
    <property type="entry name" value="Thioredoxin-like_sf"/>
</dbReference>